<dbReference type="InterPro" id="IPR036390">
    <property type="entry name" value="WH_DNA-bd_sf"/>
</dbReference>
<accession>A0A7W6JX09</accession>
<dbReference type="GO" id="GO:0003700">
    <property type="term" value="F:DNA-binding transcription factor activity"/>
    <property type="evidence" value="ECO:0007669"/>
    <property type="project" value="InterPro"/>
</dbReference>
<dbReference type="SMART" id="SM00347">
    <property type="entry name" value="HTH_MARR"/>
    <property type="match status" value="1"/>
</dbReference>
<dbReference type="RefSeq" id="WP_184000475.1">
    <property type="nucleotide sequence ID" value="NZ_JACIEH010000005.1"/>
</dbReference>
<gene>
    <name evidence="5" type="ORF">GGR46_004705</name>
</gene>
<dbReference type="InterPro" id="IPR039422">
    <property type="entry name" value="MarR/SlyA-like"/>
</dbReference>
<keyword evidence="6" id="KW-1185">Reference proteome</keyword>
<dbReference type="Gene3D" id="1.10.10.10">
    <property type="entry name" value="Winged helix-like DNA-binding domain superfamily/Winged helix DNA-binding domain"/>
    <property type="match status" value="1"/>
</dbReference>
<feature type="domain" description="HTH marR-type" evidence="4">
    <location>
        <begin position="7"/>
        <end position="140"/>
    </location>
</feature>
<organism evidence="5 6">
    <name type="scientific">Sphingomonas kyeonggiensis</name>
    <dbReference type="NCBI Taxonomy" id="1268553"/>
    <lineage>
        <taxon>Bacteria</taxon>
        <taxon>Pseudomonadati</taxon>
        <taxon>Pseudomonadota</taxon>
        <taxon>Alphaproteobacteria</taxon>
        <taxon>Sphingomonadales</taxon>
        <taxon>Sphingomonadaceae</taxon>
        <taxon>Sphingomonas</taxon>
    </lineage>
</organism>
<dbReference type="PRINTS" id="PR00598">
    <property type="entry name" value="HTHMARR"/>
</dbReference>
<dbReference type="GO" id="GO:0003677">
    <property type="term" value="F:DNA binding"/>
    <property type="evidence" value="ECO:0007669"/>
    <property type="project" value="UniProtKB-KW"/>
</dbReference>
<dbReference type="PANTHER" id="PTHR33164">
    <property type="entry name" value="TRANSCRIPTIONAL REGULATOR, MARR FAMILY"/>
    <property type="match status" value="1"/>
</dbReference>
<dbReference type="SUPFAM" id="SSF46785">
    <property type="entry name" value="Winged helix' DNA-binding domain"/>
    <property type="match status" value="1"/>
</dbReference>
<evidence type="ECO:0000256" key="1">
    <source>
        <dbReference type="ARBA" id="ARBA00023015"/>
    </source>
</evidence>
<keyword evidence="2" id="KW-0238">DNA-binding</keyword>
<keyword evidence="1" id="KW-0805">Transcription regulation</keyword>
<evidence type="ECO:0000313" key="6">
    <source>
        <dbReference type="Proteomes" id="UP000557392"/>
    </source>
</evidence>
<comment type="caution">
    <text evidence="5">The sequence shown here is derived from an EMBL/GenBank/DDBJ whole genome shotgun (WGS) entry which is preliminary data.</text>
</comment>
<keyword evidence="3" id="KW-0804">Transcription</keyword>
<dbReference type="Proteomes" id="UP000557392">
    <property type="component" value="Unassembled WGS sequence"/>
</dbReference>
<dbReference type="InterPro" id="IPR000835">
    <property type="entry name" value="HTH_MarR-typ"/>
</dbReference>
<dbReference type="PROSITE" id="PS50995">
    <property type="entry name" value="HTH_MARR_2"/>
    <property type="match status" value="1"/>
</dbReference>
<dbReference type="InterPro" id="IPR036388">
    <property type="entry name" value="WH-like_DNA-bd_sf"/>
</dbReference>
<evidence type="ECO:0000256" key="3">
    <source>
        <dbReference type="ARBA" id="ARBA00023163"/>
    </source>
</evidence>
<protein>
    <submittedName>
        <fullName evidence="5">MarR family transcriptional regulator for hemolysin</fullName>
    </submittedName>
</protein>
<evidence type="ECO:0000259" key="4">
    <source>
        <dbReference type="PROSITE" id="PS50995"/>
    </source>
</evidence>
<dbReference type="GO" id="GO:0006950">
    <property type="term" value="P:response to stress"/>
    <property type="evidence" value="ECO:0007669"/>
    <property type="project" value="TreeGrafter"/>
</dbReference>
<evidence type="ECO:0000313" key="5">
    <source>
        <dbReference type="EMBL" id="MBB4101115.1"/>
    </source>
</evidence>
<dbReference type="Pfam" id="PF01047">
    <property type="entry name" value="MarR"/>
    <property type="match status" value="1"/>
</dbReference>
<proteinExistence type="predicted"/>
<evidence type="ECO:0000256" key="2">
    <source>
        <dbReference type="ARBA" id="ARBA00023125"/>
    </source>
</evidence>
<name>A0A7W6JX09_9SPHN</name>
<dbReference type="AlphaFoldDB" id="A0A7W6JX09"/>
<reference evidence="5 6" key="1">
    <citation type="submission" date="2020-08" db="EMBL/GenBank/DDBJ databases">
        <title>Genomic Encyclopedia of Type Strains, Phase IV (KMG-IV): sequencing the most valuable type-strain genomes for metagenomic binning, comparative biology and taxonomic classification.</title>
        <authorList>
            <person name="Goeker M."/>
        </authorList>
    </citation>
    <scope>NUCLEOTIDE SEQUENCE [LARGE SCALE GENOMIC DNA]</scope>
    <source>
        <strain evidence="5 6">DSM 101806</strain>
    </source>
</reference>
<sequence length="147" mass="16555">MTRTNLRRDVARTMPQVSRGWRQLADAALADFRISNSMGWCLIHLDRLGPDARQTDLAQEIGITPPSTVAVLNQLEQAGLVERVPNPDDKRSNRLLLTDAGAALVDKIEERFAVLRRELFDGVPEEDIATMLRLLELLNTRIAERRG</sequence>
<dbReference type="PANTHER" id="PTHR33164:SF64">
    <property type="entry name" value="TRANSCRIPTIONAL REGULATOR SLYA"/>
    <property type="match status" value="1"/>
</dbReference>
<dbReference type="EMBL" id="JACIEH010000005">
    <property type="protein sequence ID" value="MBB4101115.1"/>
    <property type="molecule type" value="Genomic_DNA"/>
</dbReference>